<feature type="domain" description="NYN" evidence="1">
    <location>
        <begin position="48"/>
        <end position="237"/>
    </location>
</feature>
<keyword evidence="3" id="KW-1185">Reference proteome</keyword>
<evidence type="ECO:0000259" key="1">
    <source>
        <dbReference type="Pfam" id="PF01936"/>
    </source>
</evidence>
<accession>A0A7W6H9D5</accession>
<gene>
    <name evidence="2" type="ORF">GGR04_004828</name>
</gene>
<dbReference type="Proteomes" id="UP000542776">
    <property type="component" value="Unassembled WGS sequence"/>
</dbReference>
<protein>
    <submittedName>
        <fullName evidence="2">Uncharacterized LabA/DUF88 family protein</fullName>
    </submittedName>
</protein>
<dbReference type="AlphaFoldDB" id="A0A7W6H9D5"/>
<dbReference type="InterPro" id="IPR021139">
    <property type="entry name" value="NYN"/>
</dbReference>
<dbReference type="Gene3D" id="3.40.50.1010">
    <property type="entry name" value="5'-nuclease"/>
    <property type="match status" value="1"/>
</dbReference>
<dbReference type="Pfam" id="PF01936">
    <property type="entry name" value="NYN"/>
    <property type="match status" value="1"/>
</dbReference>
<dbReference type="CDD" id="cd18722">
    <property type="entry name" value="PIN_NicB-like"/>
    <property type="match status" value="1"/>
</dbReference>
<evidence type="ECO:0000313" key="3">
    <source>
        <dbReference type="Proteomes" id="UP000542776"/>
    </source>
</evidence>
<reference evidence="2 3" key="1">
    <citation type="submission" date="2020-08" db="EMBL/GenBank/DDBJ databases">
        <title>Genomic Encyclopedia of Type Strains, Phase IV (KMG-IV): sequencing the most valuable type-strain genomes for metagenomic binning, comparative biology and taxonomic classification.</title>
        <authorList>
            <person name="Goeker M."/>
        </authorList>
    </citation>
    <scope>NUCLEOTIDE SEQUENCE [LARGE SCALE GENOMIC DNA]</scope>
    <source>
        <strain evidence="2 3">DSM 102238</strain>
    </source>
</reference>
<proteinExistence type="predicted"/>
<organism evidence="2 3">
    <name type="scientific">Aureimonas pseudogalii</name>
    <dbReference type="NCBI Taxonomy" id="1744844"/>
    <lineage>
        <taxon>Bacteria</taxon>
        <taxon>Pseudomonadati</taxon>
        <taxon>Pseudomonadota</taxon>
        <taxon>Alphaproteobacteria</taxon>
        <taxon>Hyphomicrobiales</taxon>
        <taxon>Aurantimonadaceae</taxon>
        <taxon>Aureimonas</taxon>
    </lineage>
</organism>
<comment type="caution">
    <text evidence="2">The sequence shown here is derived from an EMBL/GenBank/DDBJ whole genome shotgun (WGS) entry which is preliminary data.</text>
</comment>
<dbReference type="EMBL" id="JACIEK010000046">
    <property type="protein sequence ID" value="MBB4000942.1"/>
    <property type="molecule type" value="Genomic_DNA"/>
</dbReference>
<sequence length="269" mass="29932">MSLAEKLSRSYLQTNSPGWLRPTGARRAKSPPLHYLGMSWGLARLDTHVYIDGFNLYYGLLKVNPHKWLNLERFCDQLLPKNNVIKIYYFTAKVDARANDPDQPTRQQAYLTALGTLPRVEIEYGTFMTNAVSQPLLALNATGRFIRSGGKPVLQYQPNGTATKAWVLKSEEKGSDVNLAAYLMRDAYQGNCQCAVIVSNDSDLLTPIRMVKADCGMVIGLAPPREKGSVELRALADFSVQPRPHHLTSSQFASPLVIDGNDLHKPASW</sequence>
<evidence type="ECO:0000313" key="2">
    <source>
        <dbReference type="EMBL" id="MBB4000942.1"/>
    </source>
</evidence>
<name>A0A7W6H9D5_9HYPH</name>
<dbReference type="GO" id="GO:0004540">
    <property type="term" value="F:RNA nuclease activity"/>
    <property type="evidence" value="ECO:0007669"/>
    <property type="project" value="InterPro"/>
</dbReference>